<dbReference type="AlphaFoldDB" id="A0A508YDG9"/>
<accession>A0A508YDG9</accession>
<evidence type="ECO:0000313" key="1">
    <source>
        <dbReference type="EMBL" id="VTZ87928.1"/>
    </source>
</evidence>
<gene>
    <name evidence="1" type="ORF">LMUP508_00055</name>
</gene>
<organism evidence="1 2">
    <name type="scientific">Limosilactobacillus mucosae</name>
    <name type="common">Lactobacillus mucosae</name>
    <dbReference type="NCBI Taxonomy" id="97478"/>
    <lineage>
        <taxon>Bacteria</taxon>
        <taxon>Bacillati</taxon>
        <taxon>Bacillota</taxon>
        <taxon>Bacilli</taxon>
        <taxon>Lactobacillales</taxon>
        <taxon>Lactobacillaceae</taxon>
        <taxon>Limosilactobacillus</taxon>
    </lineage>
</organism>
<protein>
    <submittedName>
        <fullName evidence="1">Uncharacterized protein</fullName>
    </submittedName>
</protein>
<evidence type="ECO:0000313" key="2">
    <source>
        <dbReference type="Proteomes" id="UP000365705"/>
    </source>
</evidence>
<dbReference type="Proteomes" id="UP000365705">
    <property type="component" value="Unassembled WGS sequence"/>
</dbReference>
<proteinExistence type="predicted"/>
<name>A0A508YDG9_LIMMU</name>
<reference evidence="1 2" key="1">
    <citation type="submission" date="2019-06" db="EMBL/GenBank/DDBJ databases">
        <authorList>
            <person name="Rodrigo-Torres L."/>
            <person name="Arahal R. D."/>
            <person name="Lucena T."/>
        </authorList>
    </citation>
    <scope>NUCLEOTIDE SEQUENCE [LARGE SCALE GENOMIC DNA]</scope>
    <source>
        <strain evidence="1 2">INIA P508</strain>
    </source>
</reference>
<dbReference type="EMBL" id="CABFNH010000001">
    <property type="protein sequence ID" value="VTZ87928.1"/>
    <property type="molecule type" value="Genomic_DNA"/>
</dbReference>
<sequence>MLQTFDAIMQPLFTRVYLLHKTKKYKGLLTFYSFFCIFNDNL</sequence>